<proteinExistence type="inferred from homology"/>
<keyword evidence="3" id="KW-0687">Ribonucleoprotein</keyword>
<feature type="domain" description="Ribosomal protein L9" evidence="6">
    <location>
        <begin position="82"/>
        <end position="124"/>
    </location>
</feature>
<evidence type="ECO:0000313" key="7">
    <source>
        <dbReference type="EMBL" id="GAU94653.1"/>
    </source>
</evidence>
<evidence type="ECO:0000256" key="5">
    <source>
        <dbReference type="ARBA" id="ARBA00035381"/>
    </source>
</evidence>
<dbReference type="GO" id="GO:0003735">
    <property type="term" value="F:structural constituent of ribosome"/>
    <property type="evidence" value="ECO:0007669"/>
    <property type="project" value="InterPro"/>
</dbReference>
<dbReference type="GO" id="GO:1990904">
    <property type="term" value="C:ribonucleoprotein complex"/>
    <property type="evidence" value="ECO:0007669"/>
    <property type="project" value="UniProtKB-KW"/>
</dbReference>
<dbReference type="GO" id="GO:0006412">
    <property type="term" value="P:translation"/>
    <property type="evidence" value="ECO:0007669"/>
    <property type="project" value="InterPro"/>
</dbReference>
<dbReference type="Gene3D" id="3.40.5.10">
    <property type="entry name" value="Ribosomal protein L9, N-terminal domain"/>
    <property type="match status" value="1"/>
</dbReference>
<dbReference type="AlphaFoldDB" id="A0A1D1V744"/>
<dbReference type="EMBL" id="BDGG01000002">
    <property type="protein sequence ID" value="GAU94653.1"/>
    <property type="molecule type" value="Genomic_DNA"/>
</dbReference>
<dbReference type="InterPro" id="IPR009027">
    <property type="entry name" value="Ribosomal_bL9/RNase_H1_N"/>
</dbReference>
<dbReference type="Pfam" id="PF01281">
    <property type="entry name" value="Ribosomal_L9_N"/>
    <property type="match status" value="1"/>
</dbReference>
<protein>
    <recommendedName>
        <fullName evidence="4">Large ribosomal subunit protein bL9m</fullName>
    </recommendedName>
    <alternativeName>
        <fullName evidence="5">39S ribosomal protein L9, mitochondrial</fullName>
    </alternativeName>
</protein>
<evidence type="ECO:0000313" key="8">
    <source>
        <dbReference type="Proteomes" id="UP000186922"/>
    </source>
</evidence>
<dbReference type="SUPFAM" id="SSF55658">
    <property type="entry name" value="L9 N-domain-like"/>
    <property type="match status" value="1"/>
</dbReference>
<dbReference type="InterPro" id="IPR036935">
    <property type="entry name" value="Ribosomal_bL9_N_sf"/>
</dbReference>
<gene>
    <name evidence="7" type="primary">RvY_06385-1</name>
    <name evidence="7" type="synonym">RvY_06385.1</name>
    <name evidence="7" type="ORF">RvY_06385</name>
</gene>
<dbReference type="Proteomes" id="UP000186922">
    <property type="component" value="Unassembled WGS sequence"/>
</dbReference>
<evidence type="ECO:0000256" key="2">
    <source>
        <dbReference type="ARBA" id="ARBA00022980"/>
    </source>
</evidence>
<evidence type="ECO:0000256" key="1">
    <source>
        <dbReference type="ARBA" id="ARBA00010605"/>
    </source>
</evidence>
<dbReference type="InterPro" id="IPR020070">
    <property type="entry name" value="Ribosomal_bL9_N"/>
</dbReference>
<comment type="similarity">
    <text evidence="1">Belongs to the bacterial ribosomal protein bL9 family.</text>
</comment>
<keyword evidence="8" id="KW-1185">Reference proteome</keyword>
<reference evidence="7 8" key="1">
    <citation type="journal article" date="2016" name="Nat. Commun.">
        <title>Extremotolerant tardigrade genome and improved radiotolerance of human cultured cells by tardigrade-unique protein.</title>
        <authorList>
            <person name="Hashimoto T."/>
            <person name="Horikawa D.D."/>
            <person name="Saito Y."/>
            <person name="Kuwahara H."/>
            <person name="Kozuka-Hata H."/>
            <person name="Shin-I T."/>
            <person name="Minakuchi Y."/>
            <person name="Ohishi K."/>
            <person name="Motoyama A."/>
            <person name="Aizu T."/>
            <person name="Enomoto A."/>
            <person name="Kondo K."/>
            <person name="Tanaka S."/>
            <person name="Hara Y."/>
            <person name="Koshikawa S."/>
            <person name="Sagara H."/>
            <person name="Miura T."/>
            <person name="Yokobori S."/>
            <person name="Miyagawa K."/>
            <person name="Suzuki Y."/>
            <person name="Kubo T."/>
            <person name="Oyama M."/>
            <person name="Kohara Y."/>
            <person name="Fujiyama A."/>
            <person name="Arakawa K."/>
            <person name="Katayama T."/>
            <person name="Toyoda A."/>
            <person name="Kunieda T."/>
        </authorList>
    </citation>
    <scope>NUCLEOTIDE SEQUENCE [LARGE SCALE GENOMIC DNA]</scope>
    <source>
        <strain evidence="7 8">YOKOZUNA-1</strain>
    </source>
</reference>
<dbReference type="GO" id="GO:0005840">
    <property type="term" value="C:ribosome"/>
    <property type="evidence" value="ECO:0007669"/>
    <property type="project" value="UniProtKB-KW"/>
</dbReference>
<sequence>MSQKMLARKVLPELLECCGWSVRWNYRRRLSQTATRSTWVLKREHQMPLSNLTGRSHKAIREYEKVYLEVSGGEEQKPPPIDVLLLKDVPGHGRAGDVVSVKRNIARMFLLPEGKATYVTAEGLTAFATKKEFERAHPELQSSSSTAPTAVIFLENMCLDMPMNMHNPWTIERWQVRNALRKQGVWCPGDHVLELPAQAISGPNPDQHGKCFSIFLTINNKERACVLCRINLQCKDPAEALPPLPTDEGKPINPVPLFPGAVFPENKAPTRFPKKKTLNDVPYVPPYRMKDF</sequence>
<dbReference type="PANTHER" id="PTHR21368">
    <property type="entry name" value="50S RIBOSOMAL PROTEIN L9"/>
    <property type="match status" value="1"/>
</dbReference>
<evidence type="ECO:0000256" key="4">
    <source>
        <dbReference type="ARBA" id="ARBA00035194"/>
    </source>
</evidence>
<accession>A0A1D1V744</accession>
<dbReference type="InterPro" id="IPR000244">
    <property type="entry name" value="Ribosomal_bL9"/>
</dbReference>
<dbReference type="STRING" id="947166.A0A1D1V744"/>
<name>A0A1D1V744_RAMVA</name>
<dbReference type="OrthoDB" id="5555409at2759"/>
<keyword evidence="2" id="KW-0689">Ribosomal protein</keyword>
<comment type="caution">
    <text evidence="7">The sequence shown here is derived from an EMBL/GenBank/DDBJ whole genome shotgun (WGS) entry which is preliminary data.</text>
</comment>
<evidence type="ECO:0000259" key="6">
    <source>
        <dbReference type="Pfam" id="PF01281"/>
    </source>
</evidence>
<organism evidence="7 8">
    <name type="scientific">Ramazzottius varieornatus</name>
    <name type="common">Water bear</name>
    <name type="synonym">Tardigrade</name>
    <dbReference type="NCBI Taxonomy" id="947166"/>
    <lineage>
        <taxon>Eukaryota</taxon>
        <taxon>Metazoa</taxon>
        <taxon>Ecdysozoa</taxon>
        <taxon>Tardigrada</taxon>
        <taxon>Eutardigrada</taxon>
        <taxon>Parachela</taxon>
        <taxon>Hypsibioidea</taxon>
        <taxon>Ramazzottiidae</taxon>
        <taxon>Ramazzottius</taxon>
    </lineage>
</organism>
<evidence type="ECO:0000256" key="3">
    <source>
        <dbReference type="ARBA" id="ARBA00023274"/>
    </source>
</evidence>